<organism evidence="1 2">
    <name type="scientific">Pseudomonas fluorescens</name>
    <dbReference type="NCBI Taxonomy" id="294"/>
    <lineage>
        <taxon>Bacteria</taxon>
        <taxon>Pseudomonadati</taxon>
        <taxon>Pseudomonadota</taxon>
        <taxon>Gammaproteobacteria</taxon>
        <taxon>Pseudomonadales</taxon>
        <taxon>Pseudomonadaceae</taxon>
        <taxon>Pseudomonas</taxon>
    </lineage>
</organism>
<name>A0A5E6VE22_PSEFL</name>
<reference evidence="1 2" key="1">
    <citation type="submission" date="2019-09" db="EMBL/GenBank/DDBJ databases">
        <authorList>
            <person name="Chandra G."/>
            <person name="Truman W A."/>
        </authorList>
    </citation>
    <scope>NUCLEOTIDE SEQUENCE [LARGE SCALE GENOMIC DNA]</scope>
    <source>
        <strain evidence="1">PS659</strain>
    </source>
</reference>
<gene>
    <name evidence="1" type="ORF">PS659_04119</name>
</gene>
<proteinExistence type="predicted"/>
<evidence type="ECO:0000313" key="2">
    <source>
        <dbReference type="Proteomes" id="UP000326729"/>
    </source>
</evidence>
<accession>A0A5E6VE22</accession>
<dbReference type="AlphaFoldDB" id="A0A5E6VE22"/>
<dbReference type="EMBL" id="CABVGY010000025">
    <property type="protein sequence ID" value="VVN16025.1"/>
    <property type="molecule type" value="Genomic_DNA"/>
</dbReference>
<dbReference type="Proteomes" id="UP000326729">
    <property type="component" value="Unassembled WGS sequence"/>
</dbReference>
<protein>
    <submittedName>
        <fullName evidence="1">Uncharacterized protein</fullName>
    </submittedName>
</protein>
<evidence type="ECO:0000313" key="1">
    <source>
        <dbReference type="EMBL" id="VVN16025.1"/>
    </source>
</evidence>
<sequence length="140" mass="15536">MLGCFFGSCAWETFGSAGFTIVRFANPRTATTLFVWRQLSGRSSTYNWYSLMKEFMALTSNADDLPSLFVNTTQPLHSLLSTASYRIRAVTQLLENLAMRGDLSSDTVVLSDFALLCCVPLRDGCDVLDVIARRMDAEPS</sequence>